<accession>A0A7U3VQC4</accession>
<feature type="compositionally biased region" description="Low complexity" evidence="6">
    <location>
        <begin position="27"/>
        <end position="36"/>
    </location>
</feature>
<feature type="region of interest" description="Disordered" evidence="6">
    <location>
        <begin position="14"/>
        <end position="36"/>
    </location>
</feature>
<name>A0A7U3VQC4_9ACTN</name>
<dbReference type="SUPFAM" id="SSF54001">
    <property type="entry name" value="Cysteine proteinases"/>
    <property type="match status" value="1"/>
</dbReference>
<evidence type="ECO:0000256" key="3">
    <source>
        <dbReference type="ARBA" id="ARBA00022801"/>
    </source>
</evidence>
<dbReference type="KEGG" id="arev:RVR_6320"/>
<dbReference type="PANTHER" id="PTHR47359:SF3">
    <property type="entry name" value="NLP_P60 DOMAIN-CONTAINING PROTEIN-RELATED"/>
    <property type="match status" value="1"/>
</dbReference>
<reference evidence="8 9" key="3">
    <citation type="journal article" date="2011" name="Nat. Chem. Biol.">
        <title>Reveromycin A biosynthesis uses RevG and RevJ for stereospecific spiroacetal formation.</title>
        <authorList>
            <person name="Takahashi S."/>
            <person name="Toyoda A."/>
            <person name="Sekiyama Y."/>
            <person name="Takagi H."/>
            <person name="Nogawa T."/>
            <person name="Uramoto M."/>
            <person name="Suzuki R."/>
            <person name="Koshino H."/>
            <person name="Kumano T."/>
            <person name="Panthee S."/>
            <person name="Dairi T."/>
            <person name="Ishikawa J."/>
            <person name="Ikeda H."/>
            <person name="Sakaki Y."/>
            <person name="Osada H."/>
        </authorList>
    </citation>
    <scope>NUCLEOTIDE SEQUENCE [LARGE SCALE GENOMIC DNA]</scope>
    <source>
        <strain evidence="8 9">SN-593</strain>
    </source>
</reference>
<evidence type="ECO:0000256" key="5">
    <source>
        <dbReference type="SAM" id="Coils"/>
    </source>
</evidence>
<keyword evidence="5" id="KW-0175">Coiled coil</keyword>
<protein>
    <submittedName>
        <fullName evidence="8">Putative NPL/P60 family secreted protein</fullName>
    </submittedName>
</protein>
<dbReference type="Pfam" id="PF00877">
    <property type="entry name" value="NLPC_P60"/>
    <property type="match status" value="1"/>
</dbReference>
<dbReference type="InterPro" id="IPR000064">
    <property type="entry name" value="NLP_P60_dom"/>
</dbReference>
<dbReference type="Gene3D" id="6.10.250.3150">
    <property type="match status" value="1"/>
</dbReference>
<dbReference type="Gene3D" id="3.90.1720.10">
    <property type="entry name" value="endopeptidase domain like (from Nostoc punctiforme)"/>
    <property type="match status" value="1"/>
</dbReference>
<dbReference type="GO" id="GO:0008234">
    <property type="term" value="F:cysteine-type peptidase activity"/>
    <property type="evidence" value="ECO:0007669"/>
    <property type="project" value="UniProtKB-KW"/>
</dbReference>
<feature type="domain" description="NlpC/P60" evidence="7">
    <location>
        <begin position="235"/>
        <end position="350"/>
    </location>
</feature>
<dbReference type="Proteomes" id="UP000595703">
    <property type="component" value="Chromosome"/>
</dbReference>
<keyword evidence="3" id="KW-0378">Hydrolase</keyword>
<evidence type="ECO:0000313" key="8">
    <source>
        <dbReference type="EMBL" id="BBA99620.1"/>
    </source>
</evidence>
<dbReference type="AlphaFoldDB" id="A0A7U3VQC4"/>
<dbReference type="GO" id="GO:0006508">
    <property type="term" value="P:proteolysis"/>
    <property type="evidence" value="ECO:0007669"/>
    <property type="project" value="UniProtKB-KW"/>
</dbReference>
<gene>
    <name evidence="8" type="ORF">RVR_6320</name>
</gene>
<feature type="coiled-coil region" evidence="5">
    <location>
        <begin position="47"/>
        <end position="95"/>
    </location>
</feature>
<keyword evidence="2" id="KW-0645">Protease</keyword>
<reference evidence="8 9" key="4">
    <citation type="journal article" date="2020" name="Sci. Rep.">
        <title>beta-carboline chemical signals induce reveromycin production through a LuxR family regulator in Streptomyces sp. SN-593.</title>
        <authorList>
            <person name="Panthee S."/>
            <person name="Kito N."/>
            <person name="Hayashi T."/>
            <person name="Shimizu T."/>
            <person name="Ishikawa J."/>
            <person name="Hamamoto H."/>
            <person name="Osada H."/>
            <person name="Takahashi S."/>
        </authorList>
    </citation>
    <scope>NUCLEOTIDE SEQUENCE [LARGE SCALE GENOMIC DNA]</scope>
    <source>
        <strain evidence="8 9">SN-593</strain>
    </source>
</reference>
<proteinExistence type="inferred from homology"/>
<evidence type="ECO:0000259" key="7">
    <source>
        <dbReference type="PROSITE" id="PS51935"/>
    </source>
</evidence>
<dbReference type="InterPro" id="IPR038765">
    <property type="entry name" value="Papain-like_cys_pep_sf"/>
</dbReference>
<dbReference type="InterPro" id="IPR051794">
    <property type="entry name" value="PG_Endopeptidase_C40"/>
</dbReference>
<organism evidence="8 9">
    <name type="scientific">Actinacidiphila reveromycinica</name>
    <dbReference type="NCBI Taxonomy" id="659352"/>
    <lineage>
        <taxon>Bacteria</taxon>
        <taxon>Bacillati</taxon>
        <taxon>Actinomycetota</taxon>
        <taxon>Actinomycetes</taxon>
        <taxon>Kitasatosporales</taxon>
        <taxon>Streptomycetaceae</taxon>
        <taxon>Actinacidiphila</taxon>
    </lineage>
</organism>
<evidence type="ECO:0000256" key="4">
    <source>
        <dbReference type="ARBA" id="ARBA00022807"/>
    </source>
</evidence>
<dbReference type="EMBL" id="AP018365">
    <property type="protein sequence ID" value="BBA99620.1"/>
    <property type="molecule type" value="Genomic_DNA"/>
</dbReference>
<evidence type="ECO:0000256" key="6">
    <source>
        <dbReference type="SAM" id="MobiDB-lite"/>
    </source>
</evidence>
<keyword evidence="9" id="KW-1185">Reference proteome</keyword>
<dbReference type="PANTHER" id="PTHR47359">
    <property type="entry name" value="PEPTIDOGLYCAN DL-ENDOPEPTIDASE CWLO"/>
    <property type="match status" value="1"/>
</dbReference>
<dbReference type="PROSITE" id="PS51935">
    <property type="entry name" value="NLPC_P60"/>
    <property type="match status" value="1"/>
</dbReference>
<sequence>MLVSAASVGALGGNAQAAPGPGGGPVTAGPDGAAATPATPAAIRARVDALYRRAETATQQYDGARQQVGAARAAVDGLQDELARKTARLDTTRDTLGAVAAAQYRSGTLDPTLQLALSSSPETYLAQAGALDRIGDRQAAALSRLAGERRDIEQTRTEANGRLAALKAAQGRLADRKRTVQSALHAAQALLASLTPAQRAAVDASDGSGGTARHSGGAATRGTSRARLDADPAPSARAARAVAFAYRAIGRPYVWGATGPGAYDCSGLTQAAWKAAGVSLPRTTYTQINAGTRVPRSALRPGDLVFFYSGVSHVGIYIGHGEMIHAPHPGAAVRIAPISEMPFAGATRPA</sequence>
<evidence type="ECO:0000256" key="2">
    <source>
        <dbReference type="ARBA" id="ARBA00022670"/>
    </source>
</evidence>
<keyword evidence="4" id="KW-0788">Thiol protease</keyword>
<evidence type="ECO:0000313" key="9">
    <source>
        <dbReference type="Proteomes" id="UP000595703"/>
    </source>
</evidence>
<feature type="region of interest" description="Disordered" evidence="6">
    <location>
        <begin position="202"/>
        <end position="232"/>
    </location>
</feature>
<comment type="similarity">
    <text evidence="1">Belongs to the peptidase C40 family.</text>
</comment>
<reference evidence="8 9" key="2">
    <citation type="journal article" date="2011" name="J. Antibiot.">
        <title>Furaquinocins I and J: novel polyketide isoprenoid hybrid compounds from Streptomyces reveromyceticus SN-593.</title>
        <authorList>
            <person name="Panthee S."/>
            <person name="Takahashi S."/>
            <person name="Takagi H."/>
            <person name="Nogawa T."/>
            <person name="Oowada E."/>
            <person name="Uramoto M."/>
            <person name="Osada H."/>
        </authorList>
    </citation>
    <scope>NUCLEOTIDE SEQUENCE [LARGE SCALE GENOMIC DNA]</scope>
    <source>
        <strain evidence="8 9">SN-593</strain>
    </source>
</reference>
<reference evidence="8 9" key="1">
    <citation type="journal article" date="2010" name="J. Bacteriol.">
        <title>Biochemical characterization of a novel indole prenyltransferase from Streptomyces sp. SN-593.</title>
        <authorList>
            <person name="Takahashi S."/>
            <person name="Takagi H."/>
            <person name="Toyoda A."/>
            <person name="Uramoto M."/>
            <person name="Nogawa T."/>
            <person name="Ueki M."/>
            <person name="Sakaki Y."/>
            <person name="Osada H."/>
        </authorList>
    </citation>
    <scope>NUCLEOTIDE SEQUENCE [LARGE SCALE GENOMIC DNA]</scope>
    <source>
        <strain evidence="8 9">SN-593</strain>
    </source>
</reference>
<evidence type="ECO:0000256" key="1">
    <source>
        <dbReference type="ARBA" id="ARBA00007074"/>
    </source>
</evidence>